<dbReference type="GO" id="GO:0006289">
    <property type="term" value="P:nucleotide-excision repair"/>
    <property type="evidence" value="ECO:0007669"/>
    <property type="project" value="EnsemblFungi"/>
</dbReference>
<dbReference type="AlphaFoldDB" id="A0A1G4JKT1"/>
<evidence type="ECO:0000313" key="2">
    <source>
        <dbReference type="EMBL" id="SCU91097.1"/>
    </source>
</evidence>
<feature type="compositionally biased region" description="Basic and acidic residues" evidence="1">
    <location>
        <begin position="48"/>
        <end position="58"/>
    </location>
</feature>
<name>A0A1G4JKT1_9SACH</name>
<dbReference type="OrthoDB" id="2567806at2759"/>
<proteinExistence type="predicted"/>
<accession>A0A1G4JKT1</accession>
<evidence type="ECO:0000313" key="3">
    <source>
        <dbReference type="Proteomes" id="UP000190274"/>
    </source>
</evidence>
<feature type="compositionally biased region" description="Polar residues" evidence="1">
    <location>
        <begin position="60"/>
        <end position="70"/>
    </location>
</feature>
<feature type="compositionally biased region" description="Acidic residues" evidence="1">
    <location>
        <begin position="13"/>
        <end position="28"/>
    </location>
</feature>
<dbReference type="EMBL" id="LT598458">
    <property type="protein sequence ID" value="SCU91097.1"/>
    <property type="molecule type" value="Genomic_DNA"/>
</dbReference>
<dbReference type="Proteomes" id="UP000190274">
    <property type="component" value="Chromosome F"/>
</dbReference>
<dbReference type="PANTHER" id="PTHR37781">
    <property type="entry name" value="TFIIH COMPLEX SUBUNIT"/>
    <property type="match status" value="1"/>
</dbReference>
<protein>
    <submittedName>
        <fullName evidence="2">LADA_0F08086g1_1</fullName>
    </submittedName>
</protein>
<evidence type="ECO:0000256" key="1">
    <source>
        <dbReference type="SAM" id="MobiDB-lite"/>
    </source>
</evidence>
<dbReference type="PANTHER" id="PTHR37781:SF1">
    <property type="entry name" value="ADR380WP"/>
    <property type="match status" value="1"/>
</dbReference>
<dbReference type="STRING" id="1266660.A0A1G4JKT1"/>
<dbReference type="Pfam" id="PF17110">
    <property type="entry name" value="TFB6"/>
    <property type="match status" value="1"/>
</dbReference>
<dbReference type="InterPro" id="IPR031349">
    <property type="entry name" value="Tfb6"/>
</dbReference>
<keyword evidence="3" id="KW-1185">Reference proteome</keyword>
<feature type="compositionally biased region" description="Polar residues" evidence="1">
    <location>
        <begin position="33"/>
        <end position="47"/>
    </location>
</feature>
<organism evidence="2 3">
    <name type="scientific">Lachancea dasiensis</name>
    <dbReference type="NCBI Taxonomy" id="1072105"/>
    <lineage>
        <taxon>Eukaryota</taxon>
        <taxon>Fungi</taxon>
        <taxon>Dikarya</taxon>
        <taxon>Ascomycota</taxon>
        <taxon>Saccharomycotina</taxon>
        <taxon>Saccharomycetes</taxon>
        <taxon>Saccharomycetales</taxon>
        <taxon>Saccharomycetaceae</taxon>
        <taxon>Lachancea</taxon>
    </lineage>
</organism>
<reference evidence="2 3" key="1">
    <citation type="submission" date="2016-03" db="EMBL/GenBank/DDBJ databases">
        <authorList>
            <person name="Devillers H."/>
        </authorList>
    </citation>
    <scope>NUCLEOTIDE SEQUENCE [LARGE SCALE GENOMIC DNA]</scope>
    <source>
        <strain evidence="2">CBS 10888</strain>
    </source>
</reference>
<feature type="region of interest" description="Disordered" evidence="1">
    <location>
        <begin position="91"/>
        <end position="115"/>
    </location>
</feature>
<dbReference type="GO" id="GO:0005675">
    <property type="term" value="C:transcription factor TFIIH holo complex"/>
    <property type="evidence" value="ECO:0007669"/>
    <property type="project" value="EnsemblFungi"/>
</dbReference>
<feature type="region of interest" description="Disordered" evidence="1">
    <location>
        <begin position="1"/>
        <end position="74"/>
    </location>
</feature>
<sequence>MFTPETPQHTGADEELNIDDINELDDTDVQGLNLDSGSESTSISTDKQQGHQKQDRGLKRSNSPELNTVQDEGFDQKADFLPRVNMGSPFSSGVDITKAKSSTQSHDNPVANQRRLSMAQQSRFISYCDDKLMNIQRKFVQSRGLAEENGYTGLAPLLEDLKTVLDFLWYSIEGVAATESLLAVDLDSLTHEQYSSTESTDFGQMHYLLRVADDFLDYLTRFNLNSLSQEEQHKVLSKAFKFLMILDKIFARSLEGLVPGNTKMTGTEVVRIAGIAERTRMVVPRFLEEQRVHGYHFEVSKIYEETLERCA</sequence>
<dbReference type="GO" id="GO:0006367">
    <property type="term" value="P:transcription initiation at RNA polymerase II promoter"/>
    <property type="evidence" value="ECO:0007669"/>
    <property type="project" value="EnsemblFungi"/>
</dbReference>
<gene>
    <name evidence="2" type="ORF">LADA_0F08086G</name>
</gene>
<feature type="compositionally biased region" description="Polar residues" evidence="1">
    <location>
        <begin position="99"/>
        <end position="115"/>
    </location>
</feature>